<gene>
    <name evidence="2" type="ORF">E2553_17025</name>
</gene>
<name>A0A4Y8NA83_9BURK</name>
<feature type="region of interest" description="Disordered" evidence="1">
    <location>
        <begin position="97"/>
        <end position="119"/>
    </location>
</feature>
<dbReference type="RefSeq" id="WP_134458032.1">
    <property type="nucleotide sequence ID" value="NZ_JBHSSZ010000001.1"/>
</dbReference>
<dbReference type="EMBL" id="SNVI01000001">
    <property type="protein sequence ID" value="TFE46591.1"/>
    <property type="molecule type" value="Genomic_DNA"/>
</dbReference>
<protein>
    <submittedName>
        <fullName evidence="2">Uncharacterized protein</fullName>
    </submittedName>
</protein>
<dbReference type="GeneID" id="97308144"/>
<organism evidence="2 3">
    <name type="scientific">Paraburkholderia dipogonis</name>
    <dbReference type="NCBI Taxonomy" id="1211383"/>
    <lineage>
        <taxon>Bacteria</taxon>
        <taxon>Pseudomonadati</taxon>
        <taxon>Pseudomonadota</taxon>
        <taxon>Betaproteobacteria</taxon>
        <taxon>Burkholderiales</taxon>
        <taxon>Burkholderiaceae</taxon>
        <taxon>Paraburkholderia</taxon>
    </lineage>
</organism>
<feature type="compositionally biased region" description="Polar residues" evidence="1">
    <location>
        <begin position="109"/>
        <end position="119"/>
    </location>
</feature>
<evidence type="ECO:0000313" key="2">
    <source>
        <dbReference type="EMBL" id="TFE46591.1"/>
    </source>
</evidence>
<sequence>MLGIPVEPQQSVGLIYSKDGNYQLAMFLNGAPIHKLEDVTFDQIMKQAASEKLLSQDERAAMSGLQSKLSAGTATSQDLIDNAELLAKATNLRQLNDTTRGQIDKLRESTFNGALDTNP</sequence>
<dbReference type="Proteomes" id="UP000297385">
    <property type="component" value="Unassembled WGS sequence"/>
</dbReference>
<accession>A0A4Y8NA83</accession>
<comment type="caution">
    <text evidence="2">The sequence shown here is derived from an EMBL/GenBank/DDBJ whole genome shotgun (WGS) entry which is preliminary data.</text>
</comment>
<reference evidence="2 3" key="1">
    <citation type="submission" date="2019-03" db="EMBL/GenBank/DDBJ databases">
        <title>Complete Genome Sequence of Paraburkholderia dipogonis ICMP 19430T, a Nitrogen-fixing Symbiont of the South African Invasive Legume Dipogon lignosus in New Zealand.</title>
        <authorList>
            <person name="De Meyer S.E."/>
        </authorList>
    </citation>
    <scope>NUCLEOTIDE SEQUENCE [LARGE SCALE GENOMIC DNA]</scope>
    <source>
        <strain evidence="2 3">ICMP 19430</strain>
    </source>
</reference>
<dbReference type="AlphaFoldDB" id="A0A4Y8NA83"/>
<proteinExistence type="predicted"/>
<evidence type="ECO:0000313" key="3">
    <source>
        <dbReference type="Proteomes" id="UP000297385"/>
    </source>
</evidence>
<evidence type="ECO:0000256" key="1">
    <source>
        <dbReference type="SAM" id="MobiDB-lite"/>
    </source>
</evidence>